<organism evidence="2 3">
    <name type="scientific">Alkalimonas mucilaginosa</name>
    <dbReference type="NCBI Taxonomy" id="3057676"/>
    <lineage>
        <taxon>Bacteria</taxon>
        <taxon>Pseudomonadati</taxon>
        <taxon>Pseudomonadota</taxon>
        <taxon>Gammaproteobacteria</taxon>
        <taxon>Alkalimonas</taxon>
    </lineage>
</organism>
<dbReference type="Proteomes" id="UP001339167">
    <property type="component" value="Unassembled WGS sequence"/>
</dbReference>
<feature type="transmembrane region" description="Helical" evidence="1">
    <location>
        <begin position="81"/>
        <end position="106"/>
    </location>
</feature>
<dbReference type="EMBL" id="JAUGZK010000012">
    <property type="protein sequence ID" value="MEE2025450.1"/>
    <property type="molecule type" value="Genomic_DNA"/>
</dbReference>
<keyword evidence="1" id="KW-1133">Transmembrane helix</keyword>
<feature type="non-terminal residue" evidence="2">
    <location>
        <position position="1"/>
    </location>
</feature>
<evidence type="ECO:0000256" key="1">
    <source>
        <dbReference type="SAM" id="Phobius"/>
    </source>
</evidence>
<proteinExistence type="predicted"/>
<evidence type="ECO:0000313" key="2">
    <source>
        <dbReference type="EMBL" id="MEE2025450.1"/>
    </source>
</evidence>
<accession>A0ABU7JK28</accession>
<keyword evidence="1" id="KW-0472">Membrane</keyword>
<comment type="caution">
    <text evidence="2">The sequence shown here is derived from an EMBL/GenBank/DDBJ whole genome shotgun (WGS) entry which is preliminary data.</text>
</comment>
<reference evidence="2 3" key="1">
    <citation type="submission" date="2023-06" db="EMBL/GenBank/DDBJ databases">
        <title>Alkalimonas sp., MEB004 an alkaliphilic bacterium isolated from Lonar Lake, India.</title>
        <authorList>
            <person name="Joshi A."/>
            <person name="Thite S."/>
        </authorList>
    </citation>
    <scope>NUCLEOTIDE SEQUENCE [LARGE SCALE GENOMIC DNA]</scope>
    <source>
        <strain evidence="2 3">MEB004</strain>
    </source>
</reference>
<sequence length="158" mass="17901">ISDKALVFSQASAIGLGMAGRVGFKNTFAGLIQNRYFKGGHGLFFKKVLFKDWLDFFSGKQLGKQDGREDPDMWSSFKACLVLYSPLVCFILFFCIIVAFVALCSLRKFIENHRFPLQAVTNRIFTCLKNSQNQKATKATNELLRTVEGLHLRKACIY</sequence>
<protein>
    <submittedName>
        <fullName evidence="2">Uncharacterized protein</fullName>
    </submittedName>
</protein>
<gene>
    <name evidence="2" type="ORF">QWF21_14530</name>
</gene>
<evidence type="ECO:0000313" key="3">
    <source>
        <dbReference type="Proteomes" id="UP001339167"/>
    </source>
</evidence>
<name>A0ABU7JK28_9GAMM</name>
<keyword evidence="3" id="KW-1185">Reference proteome</keyword>
<keyword evidence="1" id="KW-0812">Transmembrane</keyword>